<evidence type="ECO:0000313" key="2">
    <source>
        <dbReference type="EMBL" id="KAK8244596.1"/>
    </source>
</evidence>
<organism evidence="2 3">
    <name type="scientific">Phyllosticta capitalensis</name>
    <dbReference type="NCBI Taxonomy" id="121624"/>
    <lineage>
        <taxon>Eukaryota</taxon>
        <taxon>Fungi</taxon>
        <taxon>Dikarya</taxon>
        <taxon>Ascomycota</taxon>
        <taxon>Pezizomycotina</taxon>
        <taxon>Dothideomycetes</taxon>
        <taxon>Dothideomycetes incertae sedis</taxon>
        <taxon>Botryosphaeriales</taxon>
        <taxon>Phyllostictaceae</taxon>
        <taxon>Phyllosticta</taxon>
    </lineage>
</organism>
<feature type="signal peptide" evidence="1">
    <location>
        <begin position="1"/>
        <end position="16"/>
    </location>
</feature>
<reference evidence="2 3" key="1">
    <citation type="submission" date="2024-04" db="EMBL/GenBank/DDBJ databases">
        <title>Phyllosticta paracitricarpa is synonymous to the EU quarantine fungus P. citricarpa based on phylogenomic analyses.</title>
        <authorList>
            <consortium name="Lawrence Berkeley National Laboratory"/>
            <person name="Van Ingen-Buijs V.A."/>
            <person name="Van Westerhoven A.C."/>
            <person name="Haridas S."/>
            <person name="Skiadas P."/>
            <person name="Martin F."/>
            <person name="Groenewald J.Z."/>
            <person name="Crous P.W."/>
            <person name="Seidl M.F."/>
        </authorList>
    </citation>
    <scope>NUCLEOTIDE SEQUENCE [LARGE SCALE GENOMIC DNA]</scope>
    <source>
        <strain evidence="2 3">CBS 123374</strain>
    </source>
</reference>
<dbReference type="Pfam" id="PF03659">
    <property type="entry name" value="Glyco_hydro_71"/>
    <property type="match status" value="1"/>
</dbReference>
<dbReference type="Gene3D" id="3.20.20.80">
    <property type="entry name" value="Glycosidases"/>
    <property type="match status" value="1"/>
</dbReference>
<dbReference type="InterPro" id="IPR005197">
    <property type="entry name" value="Glyco_hydro_71"/>
</dbReference>
<dbReference type="EMBL" id="JBBWRZ010000002">
    <property type="protein sequence ID" value="KAK8244596.1"/>
    <property type="molecule type" value="Genomic_DNA"/>
</dbReference>
<keyword evidence="1" id="KW-0732">Signal</keyword>
<evidence type="ECO:0000256" key="1">
    <source>
        <dbReference type="SAM" id="SignalP"/>
    </source>
</evidence>
<dbReference type="GO" id="GO:0016787">
    <property type="term" value="F:hydrolase activity"/>
    <property type="evidence" value="ECO:0007669"/>
    <property type="project" value="UniProtKB-KW"/>
</dbReference>
<accession>A0ABR1Z0V6</accession>
<keyword evidence="3" id="KW-1185">Reference proteome</keyword>
<proteinExistence type="predicted"/>
<protein>
    <submittedName>
        <fullName evidence="2">Glycosyl hydrolase family 71-domain-containing protein</fullName>
    </submittedName>
</protein>
<dbReference type="Proteomes" id="UP001492380">
    <property type="component" value="Unassembled WGS sequence"/>
</dbReference>
<gene>
    <name evidence="2" type="ORF">HDK90DRAFT_547427</name>
</gene>
<keyword evidence="2" id="KW-0378">Hydrolase</keyword>
<dbReference type="CDD" id="cd11577">
    <property type="entry name" value="GH71"/>
    <property type="match status" value="1"/>
</dbReference>
<feature type="chain" id="PRO_5045989487" evidence="1">
    <location>
        <begin position="17"/>
        <end position="490"/>
    </location>
</feature>
<sequence>MNVAAISAVLVGTAAAAGQVLADFKLINAHSYTQDTWKADMQAAKDVGIDGFALVAVPPNCQSADLNWQLDRIEDAFAVAAQQEFLLAPAFDMSYGSHSTNCPTGNAWNVTFMAKMIENAYSKSAGLRWDDKTLVLTHDGDGYGDAYFGQLKGLLSNSPAVIAPSFSTLENEVAANKSSSEQQAADVISQFSNIDGYFNGNLDSGYSIPHDTRADDVSYVDAAFQQALKKAGRSGPFVMGVAPWQFQDLASDTAAVQYADYAWFSRWNNAYNMQPDLVNILTWNDYVSSNYIRDLPQEKSSSPGSVDLGDQGNYVYGMNHTAWRTVASYYIDAYKYQSMPWIVHNNLVYWYRTHTKNATCSGGMGPGGAGPKNWDLVEDALFVWVSVRVSMDVEMFWGTDPNNNSPRKGTPMLTFTTNNTTPSMYKLPFPSDFPASADEKIYPQVVFNPSHIAYSKYDSVPVTAECAWENFNAVVQDLGPSFDNVVKAHH</sequence>
<evidence type="ECO:0000313" key="3">
    <source>
        <dbReference type="Proteomes" id="UP001492380"/>
    </source>
</evidence>
<name>A0ABR1Z0V6_9PEZI</name>
<comment type="caution">
    <text evidence="2">The sequence shown here is derived from an EMBL/GenBank/DDBJ whole genome shotgun (WGS) entry which is preliminary data.</text>
</comment>